<evidence type="ECO:0000313" key="1">
    <source>
        <dbReference type="EMBL" id="HIX67193.1"/>
    </source>
</evidence>
<dbReference type="CDD" id="cd04647">
    <property type="entry name" value="LbH_MAT_like"/>
    <property type="match status" value="1"/>
</dbReference>
<protein>
    <recommendedName>
        <fullName evidence="3">Acyltransferase</fullName>
    </recommendedName>
</protein>
<reference evidence="1" key="2">
    <citation type="submission" date="2021-04" db="EMBL/GenBank/DDBJ databases">
        <authorList>
            <person name="Gilroy R."/>
        </authorList>
    </citation>
    <scope>NUCLEOTIDE SEQUENCE</scope>
    <source>
        <strain evidence="1">CHK191-13928</strain>
    </source>
</reference>
<gene>
    <name evidence="1" type="ORF">H9735_03580</name>
</gene>
<proteinExistence type="predicted"/>
<name>A0A9D1WU04_9FIRM</name>
<dbReference type="SUPFAM" id="SSF51161">
    <property type="entry name" value="Trimeric LpxA-like enzymes"/>
    <property type="match status" value="1"/>
</dbReference>
<dbReference type="InterPro" id="IPR001451">
    <property type="entry name" value="Hexapep"/>
</dbReference>
<dbReference type="Pfam" id="PF00132">
    <property type="entry name" value="Hexapep"/>
    <property type="match status" value="1"/>
</dbReference>
<organism evidence="1 2">
    <name type="scientific">Candidatus Anaerostipes excrementavium</name>
    <dbReference type="NCBI Taxonomy" id="2838463"/>
    <lineage>
        <taxon>Bacteria</taxon>
        <taxon>Bacillati</taxon>
        <taxon>Bacillota</taxon>
        <taxon>Clostridia</taxon>
        <taxon>Lachnospirales</taxon>
        <taxon>Lachnospiraceae</taxon>
        <taxon>Anaerostipes</taxon>
    </lineage>
</organism>
<dbReference type="Gene3D" id="2.160.10.10">
    <property type="entry name" value="Hexapeptide repeat proteins"/>
    <property type="match status" value="1"/>
</dbReference>
<evidence type="ECO:0000313" key="2">
    <source>
        <dbReference type="Proteomes" id="UP000886721"/>
    </source>
</evidence>
<dbReference type="PANTHER" id="PTHR23416:SF78">
    <property type="entry name" value="LIPOPOLYSACCHARIDE BIOSYNTHESIS O-ACETYL TRANSFERASE WBBJ-RELATED"/>
    <property type="match status" value="1"/>
</dbReference>
<dbReference type="InterPro" id="IPR011004">
    <property type="entry name" value="Trimer_LpxA-like_sf"/>
</dbReference>
<accession>A0A9D1WU04</accession>
<dbReference type="InterPro" id="IPR051159">
    <property type="entry name" value="Hexapeptide_acetyltransf"/>
</dbReference>
<dbReference type="PANTHER" id="PTHR23416">
    <property type="entry name" value="SIALIC ACID SYNTHASE-RELATED"/>
    <property type="match status" value="1"/>
</dbReference>
<reference evidence="1" key="1">
    <citation type="journal article" date="2021" name="PeerJ">
        <title>Extensive microbial diversity within the chicken gut microbiome revealed by metagenomics and culture.</title>
        <authorList>
            <person name="Gilroy R."/>
            <person name="Ravi A."/>
            <person name="Getino M."/>
            <person name="Pursley I."/>
            <person name="Horton D.L."/>
            <person name="Alikhan N.F."/>
            <person name="Baker D."/>
            <person name="Gharbi K."/>
            <person name="Hall N."/>
            <person name="Watson M."/>
            <person name="Adriaenssens E.M."/>
            <person name="Foster-Nyarko E."/>
            <person name="Jarju S."/>
            <person name="Secka A."/>
            <person name="Antonio M."/>
            <person name="Oren A."/>
            <person name="Chaudhuri R.R."/>
            <person name="La Ragione R."/>
            <person name="Hildebrand F."/>
            <person name="Pallen M.J."/>
        </authorList>
    </citation>
    <scope>NUCLEOTIDE SEQUENCE</scope>
    <source>
        <strain evidence="1">CHK191-13928</strain>
    </source>
</reference>
<sequence>MHPVKYLWALRALTYKAILGSVGRFTYIGKPVFIEGRAGIKIGSRTRIFPGIRMEAIGEGTIEIGNNVAIEQNVHITCEGGVLRIGDNTTVAANTFITNIDHVYEDITKSVMEQGLIQKETIIGEGCFLGYGVAIQAGTRLGKHCVVGANSVVKGDFPDYSVIVGVPGRIIKKYNIEIQEWERVR</sequence>
<dbReference type="EMBL" id="DXEM01000010">
    <property type="protein sequence ID" value="HIX67193.1"/>
    <property type="molecule type" value="Genomic_DNA"/>
</dbReference>
<comment type="caution">
    <text evidence="1">The sequence shown here is derived from an EMBL/GenBank/DDBJ whole genome shotgun (WGS) entry which is preliminary data.</text>
</comment>
<dbReference type="AlphaFoldDB" id="A0A9D1WU04"/>
<evidence type="ECO:0008006" key="3">
    <source>
        <dbReference type="Google" id="ProtNLM"/>
    </source>
</evidence>
<dbReference type="Proteomes" id="UP000886721">
    <property type="component" value="Unassembled WGS sequence"/>
</dbReference>